<evidence type="ECO:0000313" key="3">
    <source>
        <dbReference type="Proteomes" id="UP000649179"/>
    </source>
</evidence>
<evidence type="ECO:0000313" key="2">
    <source>
        <dbReference type="EMBL" id="GGF34019.1"/>
    </source>
</evidence>
<dbReference type="Gene3D" id="3.40.50.1820">
    <property type="entry name" value="alpha/beta hydrolase"/>
    <property type="match status" value="1"/>
</dbReference>
<gene>
    <name evidence="2" type="ORF">GCM10011519_04380</name>
</gene>
<keyword evidence="3" id="KW-1185">Reference proteome</keyword>
<dbReference type="Pfam" id="PF12146">
    <property type="entry name" value="Hydrolase_4"/>
    <property type="match status" value="1"/>
</dbReference>
<name>A0A917BCH2_9ACTN</name>
<dbReference type="RefSeq" id="WP_229660519.1">
    <property type="nucleotide sequence ID" value="NZ_BMKQ01000001.1"/>
</dbReference>
<dbReference type="AlphaFoldDB" id="A0A917BCH2"/>
<dbReference type="InterPro" id="IPR029058">
    <property type="entry name" value="AB_hydrolase_fold"/>
</dbReference>
<dbReference type="InterPro" id="IPR022742">
    <property type="entry name" value="Hydrolase_4"/>
</dbReference>
<comment type="caution">
    <text evidence="2">The sequence shown here is derived from an EMBL/GenBank/DDBJ whole genome shotgun (WGS) entry which is preliminary data.</text>
</comment>
<sequence>MSEDWRPDVLGAPYESRTLPLTPDSEGPAVATLVRRLVPGGEARGAVLHVHGFADYFFQTGLAQWWVDRGWDFYAVDLRAYGRSWLPHQTPTYVADLRTYDEDLDAAVAVIGDDRPLVLSGHSTGGLVVPLWWRRRPALPVIGCVLNSPWLELRGPSWQRTVGTRLIDVVGRVDPRRVLEREVSGNYARSLHRDHDGEWDFDLTWKPLDSFPTRFGWLRAIRRAHAELHRGLDLAAPVLVLGSDRTGSDVVMGPEVFETDVVLDVEQIRRWTPALGRHVTLAQVPGAMHDVYLSRAPGRDHVYAELDRWVGAYVDR</sequence>
<dbReference type="Proteomes" id="UP000649179">
    <property type="component" value="Unassembled WGS sequence"/>
</dbReference>
<reference evidence="2" key="2">
    <citation type="submission" date="2020-09" db="EMBL/GenBank/DDBJ databases">
        <authorList>
            <person name="Sun Q."/>
            <person name="Zhou Y."/>
        </authorList>
    </citation>
    <scope>NUCLEOTIDE SEQUENCE</scope>
    <source>
        <strain evidence="2">CGMCC 1.16067</strain>
    </source>
</reference>
<feature type="domain" description="Serine aminopeptidase S33" evidence="1">
    <location>
        <begin position="42"/>
        <end position="244"/>
    </location>
</feature>
<proteinExistence type="predicted"/>
<dbReference type="EMBL" id="BMKQ01000001">
    <property type="protein sequence ID" value="GGF34019.1"/>
    <property type="molecule type" value="Genomic_DNA"/>
</dbReference>
<evidence type="ECO:0000259" key="1">
    <source>
        <dbReference type="Pfam" id="PF12146"/>
    </source>
</evidence>
<accession>A0A917BCH2</accession>
<protein>
    <recommendedName>
        <fullName evidence="1">Serine aminopeptidase S33 domain-containing protein</fullName>
    </recommendedName>
</protein>
<reference evidence="2" key="1">
    <citation type="journal article" date="2014" name="Int. J. Syst. Evol. Microbiol.">
        <title>Complete genome sequence of Corynebacterium casei LMG S-19264T (=DSM 44701T), isolated from a smear-ripened cheese.</title>
        <authorList>
            <consortium name="US DOE Joint Genome Institute (JGI-PGF)"/>
            <person name="Walter F."/>
            <person name="Albersmeier A."/>
            <person name="Kalinowski J."/>
            <person name="Ruckert C."/>
        </authorList>
    </citation>
    <scope>NUCLEOTIDE SEQUENCE</scope>
    <source>
        <strain evidence="2">CGMCC 1.16067</strain>
    </source>
</reference>
<dbReference type="SUPFAM" id="SSF53474">
    <property type="entry name" value="alpha/beta-Hydrolases"/>
    <property type="match status" value="1"/>
</dbReference>
<organism evidence="2 3">
    <name type="scientific">Marmoricola endophyticus</name>
    <dbReference type="NCBI Taxonomy" id="2040280"/>
    <lineage>
        <taxon>Bacteria</taxon>
        <taxon>Bacillati</taxon>
        <taxon>Actinomycetota</taxon>
        <taxon>Actinomycetes</taxon>
        <taxon>Propionibacteriales</taxon>
        <taxon>Nocardioidaceae</taxon>
        <taxon>Marmoricola</taxon>
    </lineage>
</organism>